<protein>
    <submittedName>
        <fullName evidence="1">Uncharacterized protein</fullName>
    </submittedName>
</protein>
<accession>A0AAV1TT46</accession>
<comment type="caution">
    <text evidence="1">The sequence shown here is derived from an EMBL/GenBank/DDBJ whole genome shotgun (WGS) entry which is preliminary data.</text>
</comment>
<organism evidence="1 2">
    <name type="scientific">Peronospora matthiolae</name>
    <dbReference type="NCBI Taxonomy" id="2874970"/>
    <lineage>
        <taxon>Eukaryota</taxon>
        <taxon>Sar</taxon>
        <taxon>Stramenopiles</taxon>
        <taxon>Oomycota</taxon>
        <taxon>Peronosporomycetes</taxon>
        <taxon>Peronosporales</taxon>
        <taxon>Peronosporaceae</taxon>
        <taxon>Peronospora</taxon>
    </lineage>
</organism>
<dbReference type="Proteomes" id="UP001162060">
    <property type="component" value="Unassembled WGS sequence"/>
</dbReference>
<sequence>MADDPRPLSKKLLRKQEKTQWLAGCAQSFSIGKWQPQVLTEALEIASKPSERTCRPLSLRPLVPVLVHHMYHMYHSMAGSKPLGEVVACEFPADVLARVLRSGGAIRTRAIQWKRDKLRLSDPKWRLFRPLKRRHEPNVIVQ</sequence>
<dbReference type="AlphaFoldDB" id="A0AAV1TT46"/>
<gene>
    <name evidence="1" type="ORF">PM001_LOCUS9956</name>
</gene>
<name>A0AAV1TT46_9STRA</name>
<dbReference type="EMBL" id="CAKLBY020000078">
    <property type="protein sequence ID" value="CAK7924806.1"/>
    <property type="molecule type" value="Genomic_DNA"/>
</dbReference>
<evidence type="ECO:0000313" key="2">
    <source>
        <dbReference type="Proteomes" id="UP001162060"/>
    </source>
</evidence>
<evidence type="ECO:0000313" key="1">
    <source>
        <dbReference type="EMBL" id="CAK7924806.1"/>
    </source>
</evidence>
<proteinExistence type="predicted"/>
<reference evidence="1" key="1">
    <citation type="submission" date="2024-01" db="EMBL/GenBank/DDBJ databases">
        <authorList>
            <person name="Webb A."/>
        </authorList>
    </citation>
    <scope>NUCLEOTIDE SEQUENCE</scope>
    <source>
        <strain evidence="1">Pm1</strain>
    </source>
</reference>